<dbReference type="InterPro" id="IPR050214">
    <property type="entry name" value="Cys_Synth/Cystath_Beta-Synth"/>
</dbReference>
<dbReference type="FunFam" id="3.40.50.1100:FF:000006">
    <property type="entry name" value="Cysteine synthase"/>
    <property type="match status" value="1"/>
</dbReference>
<proteinExistence type="inferred from homology"/>
<dbReference type="AlphaFoldDB" id="G0LJA7"/>
<dbReference type="InterPro" id="IPR036052">
    <property type="entry name" value="TrpB-like_PALP_sf"/>
</dbReference>
<dbReference type="GO" id="GO:0006535">
    <property type="term" value="P:cysteine biosynthetic process from serine"/>
    <property type="evidence" value="ECO:0007669"/>
    <property type="project" value="InterPro"/>
</dbReference>
<reference evidence="9 10" key="1">
    <citation type="journal article" date="2011" name="PLoS ONE">
        <title>Haloquadratum walsbyi: limited diversity in a global pond.</title>
        <authorList>
            <person name="Dyall-Smith M."/>
            <person name="Pfeiffer F."/>
            <person name="Klee K."/>
            <person name="Palm P."/>
            <person name="Gross K."/>
            <person name="Schuster S.C."/>
            <person name="Rampp M."/>
            <person name="Oesterhelt D."/>
        </authorList>
    </citation>
    <scope>NUCLEOTIDE SEQUENCE [LARGE SCALE GENOMIC DNA]</scope>
    <source>
        <strain evidence="10">DSM 16854 / JCM 12705 / C23</strain>
    </source>
</reference>
<evidence type="ECO:0000313" key="9">
    <source>
        <dbReference type="EMBL" id="CCC40675.1"/>
    </source>
</evidence>
<feature type="region of interest" description="Disordered" evidence="7">
    <location>
        <begin position="286"/>
        <end position="329"/>
    </location>
</feature>
<feature type="domain" description="Tryptophan synthase beta chain-like PALP" evidence="8">
    <location>
        <begin position="10"/>
        <end position="273"/>
    </location>
</feature>
<keyword evidence="6" id="KW-0198">Cysteine biosynthesis</keyword>
<dbReference type="Gene3D" id="3.40.50.1100">
    <property type="match status" value="2"/>
</dbReference>
<name>G0LJA7_HALWC</name>
<evidence type="ECO:0000256" key="2">
    <source>
        <dbReference type="ARBA" id="ARBA00007103"/>
    </source>
</evidence>
<dbReference type="Proteomes" id="UP000007954">
    <property type="component" value="Chromosome"/>
</dbReference>
<evidence type="ECO:0000256" key="4">
    <source>
        <dbReference type="ARBA" id="ARBA00022679"/>
    </source>
</evidence>
<evidence type="ECO:0000256" key="5">
    <source>
        <dbReference type="ARBA" id="ARBA00022898"/>
    </source>
</evidence>
<protein>
    <submittedName>
        <fullName evidence="9">Cysteine synthase</fullName>
        <ecNumber evidence="9">2.5.1.47</ecNumber>
    </submittedName>
</protein>
<dbReference type="InterPro" id="IPR001926">
    <property type="entry name" value="TrpB-like_PALP"/>
</dbReference>
<keyword evidence="5" id="KW-0663">Pyridoxal phosphate</keyword>
<dbReference type="SUPFAM" id="SSF53686">
    <property type="entry name" value="Tryptophan synthase beta subunit-like PLP-dependent enzymes"/>
    <property type="match status" value="1"/>
</dbReference>
<gene>
    <name evidence="9" type="primary">cysK</name>
    <name evidence="9" type="ordered locus">Hqrw_2864</name>
</gene>
<dbReference type="OrthoDB" id="10138at2157"/>
<dbReference type="PANTHER" id="PTHR10314">
    <property type="entry name" value="CYSTATHIONINE BETA-SYNTHASE"/>
    <property type="match status" value="1"/>
</dbReference>
<evidence type="ECO:0000256" key="3">
    <source>
        <dbReference type="ARBA" id="ARBA00022605"/>
    </source>
</evidence>
<organism evidence="9 10">
    <name type="scientific">Haloquadratum walsbyi (strain DSM 16854 / JCM 12705 / C23)</name>
    <dbReference type="NCBI Taxonomy" id="768065"/>
    <lineage>
        <taxon>Archaea</taxon>
        <taxon>Methanobacteriati</taxon>
        <taxon>Methanobacteriota</taxon>
        <taxon>Stenosarchaea group</taxon>
        <taxon>Halobacteria</taxon>
        <taxon>Halobacteriales</taxon>
        <taxon>Haloferacaceae</taxon>
        <taxon>Haloquadratum</taxon>
    </lineage>
</organism>
<accession>G0LJA7</accession>
<evidence type="ECO:0000259" key="8">
    <source>
        <dbReference type="Pfam" id="PF00291"/>
    </source>
</evidence>
<dbReference type="KEGG" id="hwc:Hqrw_2864"/>
<dbReference type="HOGENOM" id="CLU_021018_1_0_2"/>
<evidence type="ECO:0000256" key="1">
    <source>
        <dbReference type="ARBA" id="ARBA00001933"/>
    </source>
</evidence>
<dbReference type="Pfam" id="PF00291">
    <property type="entry name" value="PALP"/>
    <property type="match status" value="1"/>
</dbReference>
<keyword evidence="4 9" id="KW-0808">Transferase</keyword>
<dbReference type="PROSITE" id="PS00901">
    <property type="entry name" value="CYS_SYNTHASE"/>
    <property type="match status" value="1"/>
</dbReference>
<feature type="compositionally biased region" description="Low complexity" evidence="7">
    <location>
        <begin position="311"/>
        <end position="328"/>
    </location>
</feature>
<evidence type="ECO:0000313" key="10">
    <source>
        <dbReference type="Proteomes" id="UP000007954"/>
    </source>
</evidence>
<dbReference type="EMBL" id="FR746099">
    <property type="protein sequence ID" value="CCC40675.1"/>
    <property type="molecule type" value="Genomic_DNA"/>
</dbReference>
<comment type="cofactor">
    <cofactor evidence="1">
        <name>pyridoxal 5'-phosphate</name>
        <dbReference type="ChEBI" id="CHEBI:597326"/>
    </cofactor>
</comment>
<keyword evidence="3" id="KW-0028">Amino-acid biosynthesis</keyword>
<dbReference type="EC" id="2.5.1.47" evidence="9"/>
<evidence type="ECO:0000256" key="7">
    <source>
        <dbReference type="SAM" id="MobiDB-lite"/>
    </source>
</evidence>
<comment type="similarity">
    <text evidence="2">Belongs to the cysteine synthase/cystathionine beta-synthase family.</text>
</comment>
<dbReference type="CDD" id="cd01561">
    <property type="entry name" value="CBS_like"/>
    <property type="match status" value="1"/>
</dbReference>
<evidence type="ECO:0000256" key="6">
    <source>
        <dbReference type="ARBA" id="ARBA00023192"/>
    </source>
</evidence>
<dbReference type="GeneID" id="12447628"/>
<dbReference type="RefSeq" id="WP_014556236.1">
    <property type="nucleotide sequence ID" value="NC_017459.1"/>
</dbReference>
<dbReference type="InterPro" id="IPR001216">
    <property type="entry name" value="P-phosphate_BS"/>
</dbReference>
<sequence length="376" mass="39800">MDANVLETIGSPLVRVNSPPGVTIAAKIESKNPGGSAKDRPALAMVERAERAGDIEPGDALVEPTSGNTGIGLSVVAAAKGYDLTVVMPASQSPERRELMRAYGTKIELIDGTISDAKDRADKLEDTGMKQLRQFENAANPDAHYQTTAEEILEQVEGRTVDALVAGVGTGGTISGIGRRLREEFPDMSVIAVEPAENAVISGSEPGNDDFQGMGPGFISPNLDTELIDDVETVTIDAAETECRRLAREEGILVGQSSAASNVAAKRIAKQLADPAQPCNEREAGYVIEDAPKSESVVKSSSTSTHDDTADTATPTSTSNTSTNINTKAEYETGIAPSSEDRNTQPDCPLVITVFWDSGERYMSTGLFDDPDQSHE</sequence>
<dbReference type="GO" id="GO:0004124">
    <property type="term" value="F:cysteine synthase activity"/>
    <property type="evidence" value="ECO:0007669"/>
    <property type="project" value="UniProtKB-EC"/>
</dbReference>